<dbReference type="InterPro" id="IPR001242">
    <property type="entry name" value="Condensation_dom"/>
</dbReference>
<dbReference type="InterPro" id="IPR020845">
    <property type="entry name" value="AMP-binding_CS"/>
</dbReference>
<keyword evidence="7" id="KW-0436">Ligase</keyword>
<dbReference type="InterPro" id="IPR000873">
    <property type="entry name" value="AMP-dep_synth/lig_dom"/>
</dbReference>
<evidence type="ECO:0000256" key="6">
    <source>
        <dbReference type="ARBA" id="ARBA00022553"/>
    </source>
</evidence>
<dbReference type="Pfam" id="PF13193">
    <property type="entry name" value="AMP-binding_C"/>
    <property type="match status" value="1"/>
</dbReference>
<keyword evidence="6" id="KW-0597">Phosphoprotein</keyword>
<dbReference type="InterPro" id="IPR057737">
    <property type="entry name" value="Condensation_MtbB-like"/>
</dbReference>
<comment type="similarity">
    <text evidence="3">Belongs to the ATP-dependent AMP-binding enzyme family. MbtB subfamily.</text>
</comment>
<dbReference type="NCBIfam" id="TIGR01733">
    <property type="entry name" value="AA-adenyl-dom"/>
    <property type="match status" value="2"/>
</dbReference>
<dbReference type="EMBL" id="JAJVCN010000002">
    <property type="protein sequence ID" value="MCE7007286.1"/>
    <property type="molecule type" value="Genomic_DNA"/>
</dbReference>
<dbReference type="SUPFAM" id="SSF52777">
    <property type="entry name" value="CoA-dependent acyltransferases"/>
    <property type="match status" value="4"/>
</dbReference>
<dbReference type="SUPFAM" id="SSF56801">
    <property type="entry name" value="Acetyl-CoA synthetase-like"/>
    <property type="match status" value="2"/>
</dbReference>
<dbReference type="PROSITE" id="PS00455">
    <property type="entry name" value="AMP_BINDING"/>
    <property type="match status" value="2"/>
</dbReference>
<dbReference type="InterPro" id="IPR010071">
    <property type="entry name" value="AA_adenyl_dom"/>
</dbReference>
<dbReference type="InterPro" id="IPR006162">
    <property type="entry name" value="Ppantetheine_attach_site"/>
</dbReference>
<organism evidence="10 11">
    <name type="scientific">Kibdelosporangium philippinense</name>
    <dbReference type="NCBI Taxonomy" id="211113"/>
    <lineage>
        <taxon>Bacteria</taxon>
        <taxon>Bacillati</taxon>
        <taxon>Actinomycetota</taxon>
        <taxon>Actinomycetes</taxon>
        <taxon>Pseudonocardiales</taxon>
        <taxon>Pseudonocardiaceae</taxon>
        <taxon>Kibdelosporangium</taxon>
    </lineage>
</organism>
<dbReference type="Pfam" id="PF00501">
    <property type="entry name" value="AMP-binding"/>
    <property type="match status" value="2"/>
</dbReference>
<dbReference type="Gene3D" id="3.30.559.10">
    <property type="entry name" value="Chloramphenicol acetyltransferase-like domain"/>
    <property type="match status" value="2"/>
</dbReference>
<dbReference type="Gene3D" id="3.40.50.1820">
    <property type="entry name" value="alpha/beta hydrolase"/>
    <property type="match status" value="1"/>
</dbReference>
<evidence type="ECO:0000256" key="1">
    <source>
        <dbReference type="ARBA" id="ARBA00001957"/>
    </source>
</evidence>
<dbReference type="InterPro" id="IPR023213">
    <property type="entry name" value="CAT-like_dom_sf"/>
</dbReference>
<dbReference type="Gene3D" id="3.30.559.30">
    <property type="entry name" value="Nonribosomal peptide synthetase, condensation domain"/>
    <property type="match status" value="2"/>
</dbReference>
<dbReference type="PANTHER" id="PTHR45527">
    <property type="entry name" value="NONRIBOSOMAL PEPTIDE SYNTHETASE"/>
    <property type="match status" value="1"/>
</dbReference>
<dbReference type="InterPro" id="IPR036736">
    <property type="entry name" value="ACP-like_sf"/>
</dbReference>
<evidence type="ECO:0000256" key="7">
    <source>
        <dbReference type="ARBA" id="ARBA00022598"/>
    </source>
</evidence>
<feature type="domain" description="Carrier" evidence="9">
    <location>
        <begin position="1"/>
        <end position="58"/>
    </location>
</feature>
<comment type="pathway">
    <text evidence="2">Siderophore biosynthesis; mycobactin biosynthesis.</text>
</comment>
<feature type="domain" description="Carrier" evidence="9">
    <location>
        <begin position="2056"/>
        <end position="2131"/>
    </location>
</feature>
<dbReference type="CDD" id="cd12114">
    <property type="entry name" value="A_NRPS_TlmIV_like"/>
    <property type="match status" value="1"/>
</dbReference>
<comment type="caution">
    <text evidence="10">The sequence shown here is derived from an EMBL/GenBank/DDBJ whole genome shotgun (WGS) entry which is preliminary data.</text>
</comment>
<dbReference type="PROSITE" id="PS00012">
    <property type="entry name" value="PHOSPHOPANTETHEINE"/>
    <property type="match status" value="2"/>
</dbReference>
<dbReference type="Gene3D" id="3.40.50.12780">
    <property type="entry name" value="N-terminal domain of ligase-like"/>
    <property type="match status" value="2"/>
</dbReference>
<reference evidence="10 11" key="1">
    <citation type="submission" date="2021-12" db="EMBL/GenBank/DDBJ databases">
        <title>Genome sequence of Kibdelosporangium philippinense ATCC 49844.</title>
        <authorList>
            <person name="Fedorov E.A."/>
            <person name="Omeragic M."/>
            <person name="Shalygina K.F."/>
            <person name="Maclea K.S."/>
        </authorList>
    </citation>
    <scope>NUCLEOTIDE SEQUENCE [LARGE SCALE GENOMIC DNA]</scope>
    <source>
        <strain evidence="10 11">ATCC 49844</strain>
    </source>
</reference>
<evidence type="ECO:0000313" key="10">
    <source>
        <dbReference type="EMBL" id="MCE7007286.1"/>
    </source>
</evidence>
<dbReference type="Gene3D" id="3.30.300.30">
    <property type="match status" value="2"/>
</dbReference>
<evidence type="ECO:0000256" key="5">
    <source>
        <dbReference type="ARBA" id="ARBA00022450"/>
    </source>
</evidence>
<dbReference type="Pfam" id="PF00668">
    <property type="entry name" value="Condensation"/>
    <property type="match status" value="2"/>
</dbReference>
<dbReference type="Gene3D" id="1.10.1200.10">
    <property type="entry name" value="ACP-like"/>
    <property type="match status" value="2"/>
</dbReference>
<dbReference type="InterPro" id="IPR045851">
    <property type="entry name" value="AMP-bd_C_sf"/>
</dbReference>
<evidence type="ECO:0000256" key="8">
    <source>
        <dbReference type="ARBA" id="ARBA00033440"/>
    </source>
</evidence>
<proteinExistence type="inferred from homology"/>
<comment type="cofactor">
    <cofactor evidence="1">
        <name>pantetheine 4'-phosphate</name>
        <dbReference type="ChEBI" id="CHEBI:47942"/>
    </cofactor>
</comment>
<dbReference type="InterPro" id="IPR009081">
    <property type="entry name" value="PP-bd_ACP"/>
</dbReference>
<dbReference type="PROSITE" id="PS50075">
    <property type="entry name" value="CARRIER"/>
    <property type="match status" value="2"/>
</dbReference>
<dbReference type="InterPro" id="IPR020806">
    <property type="entry name" value="PKS_PP-bd"/>
</dbReference>
<evidence type="ECO:0000259" key="9">
    <source>
        <dbReference type="PROSITE" id="PS50075"/>
    </source>
</evidence>
<dbReference type="CDD" id="cd19535">
    <property type="entry name" value="Cyc_NRPS"/>
    <property type="match status" value="2"/>
</dbReference>
<keyword evidence="5" id="KW-0596">Phosphopantetheine</keyword>
<dbReference type="PANTHER" id="PTHR45527:SF10">
    <property type="entry name" value="PYOCHELIN SYNTHASE PCHF"/>
    <property type="match status" value="1"/>
</dbReference>
<evidence type="ECO:0000256" key="2">
    <source>
        <dbReference type="ARBA" id="ARBA00005102"/>
    </source>
</evidence>
<name>A0ABS8ZKY8_9PSEU</name>
<dbReference type="SMART" id="SM00823">
    <property type="entry name" value="PKS_PP"/>
    <property type="match status" value="2"/>
</dbReference>
<dbReference type="SUPFAM" id="SSF47336">
    <property type="entry name" value="ACP-like"/>
    <property type="match status" value="3"/>
</dbReference>
<sequence>MDASELAEDADLMELGLDSLRLMAVVGDLRRNGVGVTFADLAADPTIRAWQRLVARAGTAVAATPATTAVTPAPTDAAVEPFELNLLQHTYWVGRQDEQPLGGVGAHFYVEFDGRDVNPELLRSAVIAVRRRHPMLRTTVLSDGRQHLARHVADDAITVHDLRGAEPDRIVARLAELRDHHTHRRMDVEHGELLEVALTHLPEGVTRLHIDLDMIAADALSMRILLADLRAYYTTPDVVLPSLHTDYAGYLAARRIDRAAAWRQSRDWWRARLPELSEPPRLPVVVDVHSAESAQPRYRRSARYHHWLSPEAKDRLHERARRHRVSPASALATAFAETLAAWSGEQRFLLNLPLFDREGAEGLVGDFSSSILVDVDLTRARSFAESAAAIQAVTLEAIGHSAFSGVEVLRERSRANGGTPALAPVVYTSAIGLGEIYERELQDTFGEPVWIISQNPQVLLDAQVTELDGGLLLNWDFREHAFAPGVVTAAFAAYRGLVDDLVADDETWNRPVGTLLPPDQAAVRAAVNNTDGPAPTGSLHGEFFRIATEEPHRTALYVNGAEVSYGNLAARALSVATLLRDNGIQPGDTVAITLPKGLDQVVAVLGVLAAGAAYVPIGVDHPEPRRARIRRSAGVRALITDAACAPDAADCPVLHCAQAAGLEPVQPAQPGPDAPAYVIFTSGSTGEPKGVEVSHGAVINTITAVGDLFEVGAHDRTIALSALDFDLSAYDLFALLRVGGAVVLIAEHERRDARRWSELINTHRVSVLSCVPALLDMLLAAADTLPTSVRLVMLGGDWVGMDQPARLRALVPDVRFVALGGMTEAAIHTTVFEVERVHPDWRSIPYGTPLRNMRTRVVDGRGRDCPDWVPGELWVSGAGLANGYRGDADRTAVKFVDHDGRRWYRTGDHARYRGDGVLEFLGRADHQVKIRGHRIELGEIEATAAAHPAVTAAVATVLTAPARRLALMADGTLSEAELREWLTGQLPGHLVPEQLTIAPIPLTSNGKLDRASVAASLAEHQVEVVAAQPPSGWAELAVAHAFSKVLGVVAPGRDDSFFALGGDSLLATRVVSLLLPYGASIGRLFAAPRLRDFAATLCRPDEAAERTATSTPAVAVSDPAGRYEPFPATDAQRAYWLGRDDRFTLGGVGTYHYTEFDGVDVDMRRLEDAWRLLIGRHDMLRAVFDKAGRQRVLEAVPDFRITVEEVGDEAAAGDALARLRATQSHRLLDLTSWPLFAVHAVRYPRHGQQRTRIAIGLDYTVLDARSIMTLYAELDLAYREPNAVLPSVDFSFRDYVLQAAWPQDAVALAEKHSLARLDELPPAPALPSTGDSAPPRFTRRELTLDPSRWEIVRERCRQYGLTPSTVLLACYGEVLAAWSGQSAVAVTLTLFNRRPVHPHVDRVLGDFSTFSVIGYAADPSATWLTAVRALHRTLGEDLEHQAVSTSWLLRELARRTDTVAAAVPVVFTSALGLGDTELSSGFPPKVFGLSQSPQVLLDNQVTESGGSLVLTWDAVEAQFPAGVLDAMFDAYRRLLDSLVDSEWSGARPALLPDAQRAVRTAVNATARELPVALLHEPFFRLARLKPDAIALLWADGSLSYGELADQALRIAGTLRAKGVRPGEVVAVSLPKGPAQIAAVLGVLAAGAAYVPVGIDQPPVRRERMLQVAQARVVIAQGDEFGAEPLANPVERSVDDLAYLIFTSGSTGDPKAVAITHRAAGNTVADISDRFALGARDRVLALSALDFDLSVFDIFGLLGVGGALVLPDEQDRRDPTAWLRLASLHRVTVWNTAPMLLDLLLTAAELNPDLPVPQEIRLALLSGDWVGLDLPRRLRAVVDTVRFIALGGATEASIWSNSIEVDAVPPEWTSVPYGLPLANQRYRVVDDLGRDCPDWTAGELWIGGLGVASGYWGASAADAARFVDCSGERWYRTGDRGRYWPDGTLEFLGRTDHQVKIGGHRVELGEIEAALRAHPGVSKAVVLASGERAARRLRAFVVTDDLAVPADLAGHLADRLPDYAVPRQIDALAEIPLTRNGKVDRVALLAQDGDDAPAAEEPRDEVEIRIAELWREQLGCPVTNRHENFFALGGDSLSVLRCVNAVNETFLIDLPVQTFLRTPTVAALARETQRLKVDQRNEESGSL</sequence>
<dbReference type="Pfam" id="PF00550">
    <property type="entry name" value="PP-binding"/>
    <property type="match status" value="3"/>
</dbReference>
<gene>
    <name evidence="10" type="ORF">LWC34_31350</name>
</gene>
<evidence type="ECO:0000256" key="3">
    <source>
        <dbReference type="ARBA" id="ARBA00007380"/>
    </source>
</evidence>
<dbReference type="Proteomes" id="UP001521150">
    <property type="component" value="Unassembled WGS sequence"/>
</dbReference>
<accession>A0ABS8ZKY8</accession>
<dbReference type="InterPro" id="IPR029058">
    <property type="entry name" value="AB_hydrolase_fold"/>
</dbReference>
<keyword evidence="11" id="KW-1185">Reference proteome</keyword>
<evidence type="ECO:0000313" key="11">
    <source>
        <dbReference type="Proteomes" id="UP001521150"/>
    </source>
</evidence>
<dbReference type="InterPro" id="IPR025110">
    <property type="entry name" value="AMP-bd_C"/>
</dbReference>
<evidence type="ECO:0000256" key="4">
    <source>
        <dbReference type="ARBA" id="ARBA00016743"/>
    </source>
</evidence>
<dbReference type="InterPro" id="IPR042099">
    <property type="entry name" value="ANL_N_sf"/>
</dbReference>
<protein>
    <recommendedName>
        <fullName evidence="4">Phenyloxazoline synthase MbtB</fullName>
    </recommendedName>
    <alternativeName>
        <fullName evidence="8">Mycobactin synthetase protein B</fullName>
    </alternativeName>
</protein>